<dbReference type="AlphaFoldDB" id="A0AAU6WQJ4"/>
<dbReference type="EMBL" id="CP154834">
    <property type="protein sequence ID" value="XAO74834.1"/>
    <property type="molecule type" value="Genomic_DNA"/>
</dbReference>
<evidence type="ECO:0000313" key="2">
    <source>
        <dbReference type="Proteomes" id="UP001463665"/>
    </source>
</evidence>
<name>A0AAU6WQJ4_9FLAO</name>
<sequence length="125" mass="13704">MSTNNNASQTLFRFVSLRNPQLTETKERNLGFIHRPKGATGLFDAAVAGASSRVSKLNEMMKVAIGFSNAGLETEKKSSRVSSEDYWLSEGKSLNEKSCKVTNGPTPGISTRILLIPTRNLLRMV</sequence>
<accession>A0AAU6WQJ4</accession>
<dbReference type="RefSeq" id="WP_345766797.1">
    <property type="nucleotide sequence ID" value="NZ_CP154834.1"/>
</dbReference>
<protein>
    <submittedName>
        <fullName evidence="1">Uncharacterized protein</fullName>
    </submittedName>
</protein>
<dbReference type="Proteomes" id="UP001463665">
    <property type="component" value="Chromosome"/>
</dbReference>
<reference evidence="1 2" key="1">
    <citation type="submission" date="2024-04" db="EMBL/GenBank/DDBJ databases">
        <title>Genome sequencing and assembly of rice foliar adapted Chryseobacterium endophyticum OsEnb-ALM-A6.</title>
        <authorList>
            <person name="Kumar S."/>
            <person name="Javed M."/>
            <person name="Chouhan V."/>
            <person name="Charishma K."/>
            <person name="Patel A."/>
            <person name="Kumar M."/>
            <person name="Sahu K.P."/>
            <person name="Kumar A."/>
        </authorList>
    </citation>
    <scope>NUCLEOTIDE SEQUENCE [LARGE SCALE GENOMIC DNA]</scope>
    <source>
        <strain evidence="1 2">OsEnb-ALM-A6</strain>
    </source>
</reference>
<proteinExistence type="predicted"/>
<organism evidence="1 2">
    <name type="scientific">Chryseobacterium endophyticum</name>
    <dbReference type="NCBI Taxonomy" id="1854762"/>
    <lineage>
        <taxon>Bacteria</taxon>
        <taxon>Pseudomonadati</taxon>
        <taxon>Bacteroidota</taxon>
        <taxon>Flavobacteriia</taxon>
        <taxon>Flavobacteriales</taxon>
        <taxon>Weeksellaceae</taxon>
        <taxon>Chryseobacterium group</taxon>
        <taxon>Chryseobacterium</taxon>
    </lineage>
</organism>
<keyword evidence="2" id="KW-1185">Reference proteome</keyword>
<evidence type="ECO:0000313" key="1">
    <source>
        <dbReference type="EMBL" id="XAO74834.1"/>
    </source>
</evidence>
<gene>
    <name evidence="1" type="ORF">AAFP95_01985</name>
</gene>